<dbReference type="AlphaFoldDB" id="A0A0E9V072"/>
<accession>A0A0E9V072</accession>
<sequence>MLLLRCTDTRNGSDRACPCVL</sequence>
<dbReference type="EMBL" id="GBXM01037752">
    <property type="protein sequence ID" value="JAH70825.1"/>
    <property type="molecule type" value="Transcribed_RNA"/>
</dbReference>
<reference evidence="1" key="1">
    <citation type="submission" date="2014-11" db="EMBL/GenBank/DDBJ databases">
        <authorList>
            <person name="Amaro Gonzalez C."/>
        </authorList>
    </citation>
    <scope>NUCLEOTIDE SEQUENCE</scope>
</reference>
<name>A0A0E9V072_ANGAN</name>
<protein>
    <submittedName>
        <fullName evidence="1">Uncharacterized protein</fullName>
    </submittedName>
</protein>
<reference evidence="1" key="2">
    <citation type="journal article" date="2015" name="Fish Shellfish Immunol.">
        <title>Early steps in the European eel (Anguilla anguilla)-Vibrio vulnificus interaction in the gills: Role of the RtxA13 toxin.</title>
        <authorList>
            <person name="Callol A."/>
            <person name="Pajuelo D."/>
            <person name="Ebbesson L."/>
            <person name="Teles M."/>
            <person name="MacKenzie S."/>
            <person name="Amaro C."/>
        </authorList>
    </citation>
    <scope>NUCLEOTIDE SEQUENCE</scope>
</reference>
<proteinExistence type="predicted"/>
<evidence type="ECO:0000313" key="1">
    <source>
        <dbReference type="EMBL" id="JAH70825.1"/>
    </source>
</evidence>
<organism evidence="1">
    <name type="scientific">Anguilla anguilla</name>
    <name type="common">European freshwater eel</name>
    <name type="synonym">Muraena anguilla</name>
    <dbReference type="NCBI Taxonomy" id="7936"/>
    <lineage>
        <taxon>Eukaryota</taxon>
        <taxon>Metazoa</taxon>
        <taxon>Chordata</taxon>
        <taxon>Craniata</taxon>
        <taxon>Vertebrata</taxon>
        <taxon>Euteleostomi</taxon>
        <taxon>Actinopterygii</taxon>
        <taxon>Neopterygii</taxon>
        <taxon>Teleostei</taxon>
        <taxon>Anguilliformes</taxon>
        <taxon>Anguillidae</taxon>
        <taxon>Anguilla</taxon>
    </lineage>
</organism>